<name>A0A3E2VXD6_CLOIN</name>
<dbReference type="EMBL" id="QVEV01000010">
    <property type="protein sequence ID" value="RGC16011.1"/>
    <property type="molecule type" value="Genomic_DNA"/>
</dbReference>
<evidence type="ECO:0000313" key="2">
    <source>
        <dbReference type="Proteomes" id="UP000260025"/>
    </source>
</evidence>
<dbReference type="InterPro" id="IPR038672">
    <property type="entry name" value="CpcT/CpeT_sf"/>
</dbReference>
<accession>A0A3E2VXD6</accession>
<dbReference type="OrthoDB" id="3196946at2"/>
<gene>
    <name evidence="1" type="ORF">DXA38_08485</name>
</gene>
<dbReference type="Proteomes" id="UP000260025">
    <property type="component" value="Unassembled WGS sequence"/>
</dbReference>
<reference evidence="1 2" key="1">
    <citation type="submission" date="2018-08" db="EMBL/GenBank/DDBJ databases">
        <title>A genome reference for cultivated species of the human gut microbiota.</title>
        <authorList>
            <person name="Zou Y."/>
            <person name="Xue W."/>
            <person name="Luo G."/>
        </authorList>
    </citation>
    <scope>NUCLEOTIDE SEQUENCE [LARGE SCALE GENOMIC DNA]</scope>
    <source>
        <strain evidence="1 2">OF01-2LB</strain>
    </source>
</reference>
<dbReference type="Gene3D" id="2.40.128.590">
    <property type="entry name" value="CpcT/CpeT domain"/>
    <property type="match status" value="1"/>
</dbReference>
<evidence type="ECO:0000313" key="1">
    <source>
        <dbReference type="EMBL" id="RGC16011.1"/>
    </source>
</evidence>
<dbReference type="RefSeq" id="WP_117442817.1">
    <property type="nucleotide sequence ID" value="NZ_JAJFEN010000017.1"/>
</dbReference>
<sequence length="191" mass="22094">MDTLQRFLSCMSGEFDNSQQIREQHDAGEITHPYAHHINTVVNARIANLPKNFNGYFLLEESYYTQNGSTNAQPHLFLFTLNEEGRVVLTSYDMPEGYTKETFTAANPDLTLDYLHLKKSEKFTPMLYEEHDGIFTGSSESMFSPVLKFILRETTGPQQLEVEERMEMNGKKTFGFDGPILYRRMQDILKQ</sequence>
<protein>
    <submittedName>
        <fullName evidence="1">Uncharacterized protein</fullName>
    </submittedName>
</protein>
<dbReference type="AlphaFoldDB" id="A0A3E2VXD6"/>
<proteinExistence type="predicted"/>
<comment type="caution">
    <text evidence="1">The sequence shown here is derived from an EMBL/GenBank/DDBJ whole genome shotgun (WGS) entry which is preliminary data.</text>
</comment>
<organism evidence="1 2">
    <name type="scientific">Clostridium innocuum</name>
    <dbReference type="NCBI Taxonomy" id="1522"/>
    <lineage>
        <taxon>Bacteria</taxon>
        <taxon>Bacillati</taxon>
        <taxon>Bacillota</taxon>
        <taxon>Clostridia</taxon>
        <taxon>Eubacteriales</taxon>
        <taxon>Clostridiaceae</taxon>
        <taxon>Clostridium</taxon>
    </lineage>
</organism>